<evidence type="ECO:0000313" key="5">
    <source>
        <dbReference type="Proteomes" id="UP000003704"/>
    </source>
</evidence>
<dbReference type="InterPro" id="IPR012349">
    <property type="entry name" value="Split_barrel_FMN-bd"/>
</dbReference>
<proteinExistence type="inferred from homology"/>
<gene>
    <name evidence="4" type="ORF">WQQ_43190</name>
</gene>
<dbReference type="RefSeq" id="WP_007187254.1">
    <property type="nucleotide sequence ID" value="NZ_AKGD01000004.1"/>
</dbReference>
<feature type="domain" description="Flavin reductase like" evidence="3">
    <location>
        <begin position="18"/>
        <end position="161"/>
    </location>
</feature>
<dbReference type="Pfam" id="PF01613">
    <property type="entry name" value="Flavin_Reduct"/>
    <property type="match status" value="1"/>
</dbReference>
<comment type="caution">
    <text evidence="4">The sequence shown here is derived from an EMBL/GenBank/DDBJ whole genome shotgun (WGS) entry which is preliminary data.</text>
</comment>
<dbReference type="EMBL" id="AKGD01000004">
    <property type="protein sequence ID" value="EIT67884.1"/>
    <property type="molecule type" value="Genomic_DNA"/>
</dbReference>
<organism evidence="4 5">
    <name type="scientific">Hydrocarboniphaga effusa AP103</name>
    <dbReference type="NCBI Taxonomy" id="1172194"/>
    <lineage>
        <taxon>Bacteria</taxon>
        <taxon>Pseudomonadati</taxon>
        <taxon>Pseudomonadota</taxon>
        <taxon>Gammaproteobacteria</taxon>
        <taxon>Nevskiales</taxon>
        <taxon>Nevskiaceae</taxon>
        <taxon>Hydrocarboniphaga</taxon>
    </lineage>
</organism>
<dbReference type="STRING" id="1172194.WQQ_43190"/>
<accession>I7Z7V5</accession>
<evidence type="ECO:0000259" key="3">
    <source>
        <dbReference type="SMART" id="SM00903"/>
    </source>
</evidence>
<evidence type="ECO:0000256" key="1">
    <source>
        <dbReference type="ARBA" id="ARBA00008898"/>
    </source>
</evidence>
<dbReference type="Gene3D" id="2.30.110.10">
    <property type="entry name" value="Electron Transport, Fmn-binding Protein, Chain A"/>
    <property type="match status" value="1"/>
</dbReference>
<dbReference type="Gene3D" id="1.10.10.10">
    <property type="entry name" value="Winged helix-like DNA-binding domain superfamily/Winged helix DNA-binding domain"/>
    <property type="match status" value="1"/>
</dbReference>
<dbReference type="PANTHER" id="PTHR30466">
    <property type="entry name" value="FLAVIN REDUCTASE"/>
    <property type="match status" value="1"/>
</dbReference>
<dbReference type="Proteomes" id="UP000003704">
    <property type="component" value="Unassembled WGS sequence"/>
</dbReference>
<comment type="similarity">
    <text evidence="1">Belongs to the non-flavoprotein flavin reductase family.</text>
</comment>
<evidence type="ECO:0000313" key="4">
    <source>
        <dbReference type="EMBL" id="EIT67884.1"/>
    </source>
</evidence>
<dbReference type="InterPro" id="IPR002563">
    <property type="entry name" value="Flavin_Rdtase-like_dom"/>
</dbReference>
<dbReference type="GO" id="GO:0010181">
    <property type="term" value="F:FMN binding"/>
    <property type="evidence" value="ECO:0007669"/>
    <property type="project" value="InterPro"/>
</dbReference>
<sequence length="338" mass="35922">MSAAQDIKHDAAEFRKALGSFATGVTIVTTRAPDGQALGLTVNSFNSVSLAPPLVLWSLANNSRNLAAFQSTEHWAVHVLAAHQDVLSGRFARAGEDKFAGIDCEIGLGDVPLLPGCSARFECRTTFQYEGGDHTIFVGEVLRFDCGDAPPLVFHGGRYAHATKRDSSNVVPRSAEATKRDSSNVVPRSAEVSGSFSEDFLGYLLGRAHFRFYARIRPLLAQEQLSDEQFFVLSALTLRRSVSVASLGQGLAGILEAEAQDALASLVQRGLVQPLAGDASAYELATSGAACALRVISAAKAVESEVLEKLGVADSPALKLLLGRLLTVIDPDAVKLWG</sequence>
<dbReference type="SMART" id="SM00903">
    <property type="entry name" value="Flavin_Reduct"/>
    <property type="match status" value="1"/>
</dbReference>
<dbReference type="PANTHER" id="PTHR30466:SF11">
    <property type="entry name" value="FLAVIN-DEPENDENT MONOOXYGENASE, REDUCTASE SUBUNIT HSAB"/>
    <property type="match status" value="1"/>
</dbReference>
<keyword evidence="5" id="KW-1185">Reference proteome</keyword>
<keyword evidence="2" id="KW-0560">Oxidoreductase</keyword>
<evidence type="ECO:0000256" key="2">
    <source>
        <dbReference type="ARBA" id="ARBA00023002"/>
    </source>
</evidence>
<dbReference type="InterPro" id="IPR036390">
    <property type="entry name" value="WH_DNA-bd_sf"/>
</dbReference>
<reference evidence="4 5" key="1">
    <citation type="journal article" date="2012" name="J. Bacteriol.">
        <title>Genome Sequence of n-Alkane-Degrading Hydrocarboniphaga effusa Strain AP103T (ATCC BAA-332T).</title>
        <authorList>
            <person name="Chang H.K."/>
            <person name="Zylstra G.J."/>
            <person name="Chae J.C."/>
        </authorList>
    </citation>
    <scope>NUCLEOTIDE SEQUENCE [LARGE SCALE GENOMIC DNA]</scope>
    <source>
        <strain evidence="4 5">AP103</strain>
    </source>
</reference>
<dbReference type="SUPFAM" id="SSF46785">
    <property type="entry name" value="Winged helix' DNA-binding domain"/>
    <property type="match status" value="1"/>
</dbReference>
<dbReference type="GO" id="GO:0042602">
    <property type="term" value="F:riboflavin reductase (NADPH) activity"/>
    <property type="evidence" value="ECO:0007669"/>
    <property type="project" value="TreeGrafter"/>
</dbReference>
<dbReference type="SUPFAM" id="SSF50475">
    <property type="entry name" value="FMN-binding split barrel"/>
    <property type="match status" value="1"/>
</dbReference>
<dbReference type="AlphaFoldDB" id="I7Z7V5"/>
<dbReference type="InterPro" id="IPR036388">
    <property type="entry name" value="WH-like_DNA-bd_sf"/>
</dbReference>
<dbReference type="PATRIC" id="fig|1172194.4.peg.4185"/>
<name>I7Z7V5_9GAMM</name>
<dbReference type="InterPro" id="IPR050268">
    <property type="entry name" value="NADH-dep_flavin_reductase"/>
</dbReference>
<protein>
    <recommendedName>
        <fullName evidence="3">Flavin reductase like domain-containing protein</fullName>
    </recommendedName>
</protein>